<organism evidence="2 3">
    <name type="scientific">Lihuaxuella thermophila</name>
    <dbReference type="NCBI Taxonomy" id="1173111"/>
    <lineage>
        <taxon>Bacteria</taxon>
        <taxon>Bacillati</taxon>
        <taxon>Bacillota</taxon>
        <taxon>Bacilli</taxon>
        <taxon>Bacillales</taxon>
        <taxon>Thermoactinomycetaceae</taxon>
        <taxon>Lihuaxuella</taxon>
    </lineage>
</organism>
<accession>A0A1H8D8M7</accession>
<protein>
    <submittedName>
        <fullName evidence="2">NUDIX domain-containing protein</fullName>
    </submittedName>
</protein>
<proteinExistence type="predicted"/>
<keyword evidence="3" id="KW-1185">Reference proteome</keyword>
<dbReference type="RefSeq" id="WP_089966603.1">
    <property type="nucleotide sequence ID" value="NZ_FOCQ01000005.1"/>
</dbReference>
<dbReference type="SUPFAM" id="SSF55811">
    <property type="entry name" value="Nudix"/>
    <property type="match status" value="1"/>
</dbReference>
<dbReference type="CDD" id="cd02883">
    <property type="entry name" value="NUDIX_Hydrolase"/>
    <property type="match status" value="1"/>
</dbReference>
<dbReference type="PROSITE" id="PS51462">
    <property type="entry name" value="NUDIX"/>
    <property type="match status" value="1"/>
</dbReference>
<evidence type="ECO:0000313" key="2">
    <source>
        <dbReference type="EMBL" id="SEN03516.1"/>
    </source>
</evidence>
<dbReference type="EMBL" id="FOCQ01000005">
    <property type="protein sequence ID" value="SEN03516.1"/>
    <property type="molecule type" value="Genomic_DNA"/>
</dbReference>
<dbReference type="Pfam" id="PF00293">
    <property type="entry name" value="NUDIX"/>
    <property type="match status" value="1"/>
</dbReference>
<dbReference type="Gene3D" id="3.90.79.10">
    <property type="entry name" value="Nucleoside Triphosphate Pyrophosphohydrolase"/>
    <property type="match status" value="1"/>
</dbReference>
<dbReference type="Proteomes" id="UP000199695">
    <property type="component" value="Unassembled WGS sequence"/>
</dbReference>
<dbReference type="InterPro" id="IPR000086">
    <property type="entry name" value="NUDIX_hydrolase_dom"/>
</dbReference>
<evidence type="ECO:0000259" key="1">
    <source>
        <dbReference type="PROSITE" id="PS51462"/>
    </source>
</evidence>
<dbReference type="OrthoDB" id="2676840at2"/>
<reference evidence="2 3" key="1">
    <citation type="submission" date="2016-10" db="EMBL/GenBank/DDBJ databases">
        <authorList>
            <person name="de Groot N.N."/>
        </authorList>
    </citation>
    <scope>NUCLEOTIDE SEQUENCE [LARGE SCALE GENOMIC DNA]</scope>
    <source>
        <strain evidence="2 3">DSM 46701</strain>
    </source>
</reference>
<sequence>MNQKVTILSAPKRIQVWVKDETVDLPLPIQEQIDHYWNTVNRDQERFTRGTIYTVSRMESNPDFLNVELVKTDYAHYLYTNRKSLPEAYACQVIYSAVMLVTQDEQVLIGEMGTDTAHPGRLQFPGGSVDPRDVYGNRVDLRESVIRECREEIGFDLKNRQLVGSFDPKYVKLGGPFRSIAVIYKANLRLTSRELQELYAKHVQSLLSAGETPEFTSLTFVSTDPEAVRKFCREDQREKVDYLEPVLRTDAGIL</sequence>
<dbReference type="InterPro" id="IPR015797">
    <property type="entry name" value="NUDIX_hydrolase-like_dom_sf"/>
</dbReference>
<gene>
    <name evidence="2" type="ORF">SAMN05444955_10547</name>
</gene>
<evidence type="ECO:0000313" key="3">
    <source>
        <dbReference type="Proteomes" id="UP000199695"/>
    </source>
</evidence>
<name>A0A1H8D8M7_9BACL</name>
<dbReference type="STRING" id="1173111.SAMN05444955_10547"/>
<feature type="domain" description="Nudix hydrolase" evidence="1">
    <location>
        <begin position="91"/>
        <end position="248"/>
    </location>
</feature>
<dbReference type="AlphaFoldDB" id="A0A1H8D8M7"/>